<evidence type="ECO:0000313" key="2">
    <source>
        <dbReference type="EMBL" id="CDD59049.1"/>
    </source>
</evidence>
<evidence type="ECO:0000256" key="1">
    <source>
        <dbReference type="SAM" id="Phobius"/>
    </source>
</evidence>
<organism evidence="2 3">
    <name type="scientific">Bacteroides pectinophilus CAG:437</name>
    <dbReference type="NCBI Taxonomy" id="1263051"/>
    <lineage>
        <taxon>Bacteria</taxon>
        <taxon>Bacillati</taxon>
        <taxon>Bacillota</taxon>
        <taxon>Clostridia</taxon>
        <taxon>Eubacteriales</taxon>
    </lineage>
</organism>
<accession>R7B5X5</accession>
<proteinExistence type="predicted"/>
<feature type="transmembrane region" description="Helical" evidence="1">
    <location>
        <begin position="132"/>
        <end position="154"/>
    </location>
</feature>
<dbReference type="EMBL" id="CBHH010000062">
    <property type="protein sequence ID" value="CDD59049.1"/>
    <property type="molecule type" value="Genomic_DNA"/>
</dbReference>
<comment type="caution">
    <text evidence="2">The sequence shown here is derived from an EMBL/GenBank/DDBJ whole genome shotgun (WGS) entry which is preliminary data.</text>
</comment>
<dbReference type="AlphaFoldDB" id="R7B5X5"/>
<keyword evidence="1" id="KW-1133">Transmembrane helix</keyword>
<gene>
    <name evidence="2" type="ORF">BN656_00096</name>
</gene>
<keyword evidence="1" id="KW-0472">Membrane</keyword>
<feature type="transmembrane region" description="Helical" evidence="1">
    <location>
        <begin position="47"/>
        <end position="68"/>
    </location>
</feature>
<keyword evidence="1" id="KW-0812">Transmembrane</keyword>
<dbReference type="Proteomes" id="UP000018141">
    <property type="component" value="Unassembled WGS sequence"/>
</dbReference>
<name>R7B5X5_9FIRM</name>
<reference evidence="2" key="1">
    <citation type="submission" date="2012-11" db="EMBL/GenBank/DDBJ databases">
        <title>Dependencies among metagenomic species, viruses, plasmids and units of genetic variation.</title>
        <authorList>
            <person name="Nielsen H.B."/>
            <person name="Almeida M."/>
            <person name="Juncker A.S."/>
            <person name="Rasmussen S."/>
            <person name="Li J."/>
            <person name="Sunagawa S."/>
            <person name="Plichta D."/>
            <person name="Gautier L."/>
            <person name="Le Chatelier E."/>
            <person name="Peletier E."/>
            <person name="Bonde I."/>
            <person name="Nielsen T."/>
            <person name="Manichanh C."/>
            <person name="Arumugam M."/>
            <person name="Batto J."/>
            <person name="Santos M.B.Q.D."/>
            <person name="Blom N."/>
            <person name="Borruel N."/>
            <person name="Burgdorf K.S."/>
            <person name="Boumezbeur F."/>
            <person name="Casellas F."/>
            <person name="Dore J."/>
            <person name="Guarner F."/>
            <person name="Hansen T."/>
            <person name="Hildebrand F."/>
            <person name="Kaas R.S."/>
            <person name="Kennedy S."/>
            <person name="Kristiansen K."/>
            <person name="Kultima J.R."/>
            <person name="Leonard P."/>
            <person name="Levenez F."/>
            <person name="Lund O."/>
            <person name="Moumen B."/>
            <person name="Le Paslier D."/>
            <person name="Pons N."/>
            <person name="Pedersen O."/>
            <person name="Prifti E."/>
            <person name="Qin J."/>
            <person name="Raes J."/>
            <person name="Tap J."/>
            <person name="Tims S."/>
            <person name="Ussery D.W."/>
            <person name="Yamada T."/>
            <person name="MetaHit consortium"/>
            <person name="Renault P."/>
            <person name="Sicheritz-Ponten T."/>
            <person name="Bork P."/>
            <person name="Wang J."/>
            <person name="Brunak S."/>
            <person name="Ehrlich S.D."/>
        </authorList>
    </citation>
    <scope>NUCLEOTIDE SEQUENCE [LARGE SCALE GENOMIC DNA]</scope>
</reference>
<protein>
    <submittedName>
        <fullName evidence="2">Uncharacterized protein</fullName>
    </submittedName>
</protein>
<evidence type="ECO:0000313" key="3">
    <source>
        <dbReference type="Proteomes" id="UP000018141"/>
    </source>
</evidence>
<sequence>MAGPNGNDVFWQDRAARDNSDYNGSGSNACFYDERVERRQRFSSIKAYILFIAICLFLIFITSCVLAGDIKLRRGNSVEVPYDRVNGVAYVYDSNNKIYAVGIDALSQLKGDNVVLYYTGDNIASAKPVTVVWFYVVMYMAWIAILIFLIFAAWKKFHGSHHAVEHTGKSRFDD</sequence>